<keyword evidence="3" id="KW-1185">Reference proteome</keyword>
<comment type="caution">
    <text evidence="2">The sequence shown here is derived from an EMBL/GenBank/DDBJ whole genome shotgun (WGS) entry which is preliminary data.</text>
</comment>
<sequence length="124" mass="13302">MPDTTPVEEAINRLRVGSPLMPTKPVGQRMLVTEEDIPEKGGVEQVPEGHVNQAFSTLSSLALNEIDLKSSSSTSMITTPNTGPKPSFSSATPLQESPSLNVMVTELELPCLENPLDNSSKLEI</sequence>
<evidence type="ECO:0000256" key="1">
    <source>
        <dbReference type="SAM" id="MobiDB-lite"/>
    </source>
</evidence>
<feature type="region of interest" description="Disordered" evidence="1">
    <location>
        <begin position="72"/>
        <end position="95"/>
    </location>
</feature>
<protein>
    <submittedName>
        <fullName evidence="2">Uncharacterized protein</fullName>
    </submittedName>
</protein>
<name>A0AAV5JZ33_9ROSI</name>
<accession>A0AAV5JZ33</accession>
<organism evidence="2 3">
    <name type="scientific">Rubroshorea leprosula</name>
    <dbReference type="NCBI Taxonomy" id="152421"/>
    <lineage>
        <taxon>Eukaryota</taxon>
        <taxon>Viridiplantae</taxon>
        <taxon>Streptophyta</taxon>
        <taxon>Embryophyta</taxon>
        <taxon>Tracheophyta</taxon>
        <taxon>Spermatophyta</taxon>
        <taxon>Magnoliopsida</taxon>
        <taxon>eudicotyledons</taxon>
        <taxon>Gunneridae</taxon>
        <taxon>Pentapetalae</taxon>
        <taxon>rosids</taxon>
        <taxon>malvids</taxon>
        <taxon>Malvales</taxon>
        <taxon>Dipterocarpaceae</taxon>
        <taxon>Rubroshorea</taxon>
    </lineage>
</organism>
<evidence type="ECO:0000313" key="2">
    <source>
        <dbReference type="EMBL" id="GKV17773.1"/>
    </source>
</evidence>
<dbReference type="EMBL" id="BPVZ01000049">
    <property type="protein sequence ID" value="GKV17773.1"/>
    <property type="molecule type" value="Genomic_DNA"/>
</dbReference>
<reference evidence="2 3" key="1">
    <citation type="journal article" date="2021" name="Commun. Biol.">
        <title>The genome of Shorea leprosula (Dipterocarpaceae) highlights the ecological relevance of drought in aseasonal tropical rainforests.</title>
        <authorList>
            <person name="Ng K.K.S."/>
            <person name="Kobayashi M.J."/>
            <person name="Fawcett J.A."/>
            <person name="Hatakeyama M."/>
            <person name="Paape T."/>
            <person name="Ng C.H."/>
            <person name="Ang C.C."/>
            <person name="Tnah L.H."/>
            <person name="Lee C.T."/>
            <person name="Nishiyama T."/>
            <person name="Sese J."/>
            <person name="O'Brien M.J."/>
            <person name="Copetti D."/>
            <person name="Mohd Noor M.I."/>
            <person name="Ong R.C."/>
            <person name="Putra M."/>
            <person name="Sireger I.Z."/>
            <person name="Indrioko S."/>
            <person name="Kosugi Y."/>
            <person name="Izuno A."/>
            <person name="Isagi Y."/>
            <person name="Lee S.L."/>
            <person name="Shimizu K.K."/>
        </authorList>
    </citation>
    <scope>NUCLEOTIDE SEQUENCE [LARGE SCALE GENOMIC DNA]</scope>
    <source>
        <strain evidence="2">214</strain>
    </source>
</reference>
<evidence type="ECO:0000313" key="3">
    <source>
        <dbReference type="Proteomes" id="UP001054252"/>
    </source>
</evidence>
<proteinExistence type="predicted"/>
<dbReference type="AlphaFoldDB" id="A0AAV5JZ33"/>
<dbReference type="Proteomes" id="UP001054252">
    <property type="component" value="Unassembled WGS sequence"/>
</dbReference>
<gene>
    <name evidence="2" type="ORF">SLEP1_g28234</name>
</gene>